<feature type="region of interest" description="Disordered" evidence="2">
    <location>
        <begin position="177"/>
        <end position="198"/>
    </location>
</feature>
<feature type="region of interest" description="Disordered" evidence="2">
    <location>
        <begin position="447"/>
        <end position="467"/>
    </location>
</feature>
<name>I7M4R1_TETTS</name>
<dbReference type="GeneID" id="7839239"/>
<gene>
    <name evidence="3" type="ORF">TTHERM_00527260</name>
</gene>
<keyword evidence="4" id="KW-1185">Reference proteome</keyword>
<evidence type="ECO:0000313" key="4">
    <source>
        <dbReference type="Proteomes" id="UP000009168"/>
    </source>
</evidence>
<keyword evidence="1" id="KW-0175">Coiled coil</keyword>
<proteinExistence type="predicted"/>
<dbReference type="Proteomes" id="UP000009168">
    <property type="component" value="Unassembled WGS sequence"/>
</dbReference>
<feature type="compositionally biased region" description="Basic and acidic residues" evidence="2">
    <location>
        <begin position="447"/>
        <end position="461"/>
    </location>
</feature>
<dbReference type="EMBL" id="GG662209">
    <property type="protein sequence ID" value="EAS07889.2"/>
    <property type="molecule type" value="Genomic_DNA"/>
</dbReference>
<feature type="coiled-coil region" evidence="1">
    <location>
        <begin position="64"/>
        <end position="119"/>
    </location>
</feature>
<dbReference type="InParanoid" id="I7M4R1"/>
<evidence type="ECO:0000313" key="3">
    <source>
        <dbReference type="EMBL" id="EAS07889.2"/>
    </source>
</evidence>
<dbReference type="KEGG" id="tet:TTHERM_00527260"/>
<reference evidence="4" key="1">
    <citation type="journal article" date="2006" name="PLoS Biol.">
        <title>Macronuclear genome sequence of the ciliate Tetrahymena thermophila, a model eukaryote.</title>
        <authorList>
            <person name="Eisen J.A."/>
            <person name="Coyne R.S."/>
            <person name="Wu M."/>
            <person name="Wu D."/>
            <person name="Thiagarajan M."/>
            <person name="Wortman J.R."/>
            <person name="Badger J.H."/>
            <person name="Ren Q."/>
            <person name="Amedeo P."/>
            <person name="Jones K.M."/>
            <person name="Tallon L.J."/>
            <person name="Delcher A.L."/>
            <person name="Salzberg S.L."/>
            <person name="Silva J.C."/>
            <person name="Haas B.J."/>
            <person name="Majoros W.H."/>
            <person name="Farzad M."/>
            <person name="Carlton J.M."/>
            <person name="Smith R.K. Jr."/>
            <person name="Garg J."/>
            <person name="Pearlman R.E."/>
            <person name="Karrer K.M."/>
            <person name="Sun L."/>
            <person name="Manning G."/>
            <person name="Elde N.C."/>
            <person name="Turkewitz A.P."/>
            <person name="Asai D.J."/>
            <person name="Wilkes D.E."/>
            <person name="Wang Y."/>
            <person name="Cai H."/>
            <person name="Collins K."/>
            <person name="Stewart B.A."/>
            <person name="Lee S.R."/>
            <person name="Wilamowska K."/>
            <person name="Weinberg Z."/>
            <person name="Ruzzo W.L."/>
            <person name="Wloga D."/>
            <person name="Gaertig J."/>
            <person name="Frankel J."/>
            <person name="Tsao C.-C."/>
            <person name="Gorovsky M.A."/>
            <person name="Keeling P.J."/>
            <person name="Waller R.F."/>
            <person name="Patron N.J."/>
            <person name="Cherry J.M."/>
            <person name="Stover N.A."/>
            <person name="Krieger C.J."/>
            <person name="del Toro C."/>
            <person name="Ryder H.F."/>
            <person name="Williamson S.C."/>
            <person name="Barbeau R.A."/>
            <person name="Hamilton E.P."/>
            <person name="Orias E."/>
        </authorList>
    </citation>
    <scope>NUCLEOTIDE SEQUENCE [LARGE SCALE GENOMIC DNA]</scope>
    <source>
        <strain evidence="4">SB210</strain>
    </source>
</reference>
<sequence>MQPQPIAIIIRSNQTSQFQETTGLLYLTKQADNTYYTAIVEKENINAAPFQVLDNNKSPLQLIIEQQEKTRKKAEMIADKIIEEIILQKQKQQMQQKLIKEQSEEIQKLTDDLTQNLESRSMIGFPRMPSTSSLDFNLKRSNSHNQIYNTNQYVQKKNELILQIDKQIEKNIKEEQNNMHSYDNISQSSRLSPRGGSPKLNEIRQLNKSRNQFSPDKRISLNKVMNTQGERVETDVSNTSNNARVFPFLNLQQTNGNQFDLKEYMKQAILQGKMSNKSASQYPNHDNAENTPAFNLNKQARTHSQFVSTLSHIEDQGGDSNKHVQNKQREDISNLTNSQRQSINQGEQQVYYNNLDSFSVNNPQSDNISVVSNTIPVNQKLNSIQSQGKSQTRLSLAKRNVERDKLKMAHADVENKTSQFKKISDQQTAVNNKSNTLEINIQDLASKKEERVKQSSKKSEQDLGQNSASQINDFITKINLMLQKSANINAQIEQSMIDSEKNLKQLESLNSFTTSKQ</sequence>
<evidence type="ECO:0000256" key="1">
    <source>
        <dbReference type="SAM" id="Coils"/>
    </source>
</evidence>
<dbReference type="RefSeq" id="XP_001028131.2">
    <property type="nucleotide sequence ID" value="XM_001028131.3"/>
</dbReference>
<accession>I7M4R1</accession>
<protein>
    <submittedName>
        <fullName evidence="3">Uncharacterized protein</fullName>
    </submittedName>
</protein>
<feature type="compositionally biased region" description="Polar residues" evidence="2">
    <location>
        <begin position="178"/>
        <end position="191"/>
    </location>
</feature>
<dbReference type="AlphaFoldDB" id="I7M4R1"/>
<evidence type="ECO:0000256" key="2">
    <source>
        <dbReference type="SAM" id="MobiDB-lite"/>
    </source>
</evidence>
<organism evidence="3 4">
    <name type="scientific">Tetrahymena thermophila (strain SB210)</name>
    <dbReference type="NCBI Taxonomy" id="312017"/>
    <lineage>
        <taxon>Eukaryota</taxon>
        <taxon>Sar</taxon>
        <taxon>Alveolata</taxon>
        <taxon>Ciliophora</taxon>
        <taxon>Intramacronucleata</taxon>
        <taxon>Oligohymenophorea</taxon>
        <taxon>Hymenostomatida</taxon>
        <taxon>Tetrahymenina</taxon>
        <taxon>Tetrahymenidae</taxon>
        <taxon>Tetrahymena</taxon>
    </lineage>
</organism>